<dbReference type="EMBL" id="JAACNH010000008">
    <property type="protein sequence ID" value="KAG8433751.1"/>
    <property type="molecule type" value="Genomic_DNA"/>
</dbReference>
<keyword evidence="2" id="KW-0677">Repeat</keyword>
<dbReference type="Pfam" id="PF13927">
    <property type="entry name" value="Ig_3"/>
    <property type="match status" value="2"/>
</dbReference>
<feature type="domain" description="Ig-like" evidence="8">
    <location>
        <begin position="165"/>
        <end position="254"/>
    </location>
</feature>
<keyword evidence="10" id="KW-1185">Reference proteome</keyword>
<dbReference type="InterPro" id="IPR007110">
    <property type="entry name" value="Ig-like_dom"/>
</dbReference>
<dbReference type="InterPro" id="IPR050876">
    <property type="entry name" value="IgLON_domain"/>
</dbReference>
<dbReference type="FunFam" id="2.60.40.10:FF:000013">
    <property type="entry name" value="cell adhesion molecule 1 isoform X1"/>
    <property type="match status" value="1"/>
</dbReference>
<dbReference type="InterPro" id="IPR003598">
    <property type="entry name" value="Ig_sub2"/>
</dbReference>
<feature type="domain" description="Ig-like" evidence="8">
    <location>
        <begin position="1"/>
        <end position="70"/>
    </location>
</feature>
<evidence type="ECO:0000256" key="2">
    <source>
        <dbReference type="ARBA" id="ARBA00022737"/>
    </source>
</evidence>
<keyword evidence="4" id="KW-0325">Glycoprotein</keyword>
<feature type="transmembrane region" description="Helical" evidence="7">
    <location>
        <begin position="263"/>
        <end position="284"/>
    </location>
</feature>
<dbReference type="AlphaFoldDB" id="A0A8T2ITL1"/>
<dbReference type="InterPro" id="IPR003599">
    <property type="entry name" value="Ig_sub"/>
</dbReference>
<dbReference type="SMART" id="SM00408">
    <property type="entry name" value="IGc2"/>
    <property type="match status" value="2"/>
</dbReference>
<keyword evidence="1" id="KW-0732">Signal</keyword>
<evidence type="ECO:0000256" key="5">
    <source>
        <dbReference type="ARBA" id="ARBA00023319"/>
    </source>
</evidence>
<evidence type="ECO:0000313" key="9">
    <source>
        <dbReference type="EMBL" id="KAG8433751.1"/>
    </source>
</evidence>
<dbReference type="Proteomes" id="UP000812440">
    <property type="component" value="Chromosome 7"/>
</dbReference>
<reference evidence="9" key="1">
    <citation type="thesis" date="2020" institute="ProQuest LLC" country="789 East Eisenhower Parkway, Ann Arbor, MI, USA">
        <title>Comparative Genomics and Chromosome Evolution.</title>
        <authorList>
            <person name="Mudd A.B."/>
        </authorList>
    </citation>
    <scope>NUCLEOTIDE SEQUENCE</scope>
    <source>
        <strain evidence="9">Female2</strain>
        <tissue evidence="9">Blood</tissue>
    </source>
</reference>
<dbReference type="Gene3D" id="2.60.40.10">
    <property type="entry name" value="Immunoglobulins"/>
    <property type="match status" value="3"/>
</dbReference>
<evidence type="ECO:0000256" key="3">
    <source>
        <dbReference type="ARBA" id="ARBA00023157"/>
    </source>
</evidence>
<keyword evidence="7" id="KW-1133">Transmembrane helix</keyword>
<dbReference type="PANTHER" id="PTHR42757">
    <property type="entry name" value="IGLON FAMILY OF IMMUNOGLOBULIN SUPERFAMILY-RELATED"/>
    <property type="match status" value="1"/>
</dbReference>
<evidence type="ECO:0000256" key="1">
    <source>
        <dbReference type="ARBA" id="ARBA00022729"/>
    </source>
</evidence>
<dbReference type="SUPFAM" id="SSF48726">
    <property type="entry name" value="Immunoglobulin"/>
    <property type="match status" value="3"/>
</dbReference>
<gene>
    <name evidence="9" type="ORF">GDO86_012204</name>
</gene>
<keyword evidence="3" id="KW-1015">Disulfide bond</keyword>
<keyword evidence="7" id="KW-0472">Membrane</keyword>
<evidence type="ECO:0000256" key="7">
    <source>
        <dbReference type="SAM" id="Phobius"/>
    </source>
</evidence>
<evidence type="ECO:0000256" key="6">
    <source>
        <dbReference type="ARBA" id="ARBA00037995"/>
    </source>
</evidence>
<keyword evidence="5" id="KW-0393">Immunoglobulin domain</keyword>
<dbReference type="OrthoDB" id="6159398at2759"/>
<sequence length="287" mass="31578">SCYIDDKVTRVAWLNRSNILYAGKDKWSIDGRVQLLTNTKTEYSIVIINVDVADEGLYTCSYQTEDKPHTSQVYLIVQVPAKIINISSSITVNEGSDVNLQCLAVGKPEPTITWKQLQGSFSNEGELLDITEINRQQAGEYECITSNGVSTPDSKKVLITVNYPPHITSVKNAQSPVGRTATLRCEAMAVPAADFEWFKDEKRRLISGTDGLSITSENSWSVILFSNVTSRHYGNYTCLASNTLGSFNTSLRLLKPGLPFNQGATHTVSALLLVLLPSTLIALLRTI</sequence>
<dbReference type="SMART" id="SM00409">
    <property type="entry name" value="IG"/>
    <property type="match status" value="3"/>
</dbReference>
<dbReference type="FunFam" id="2.60.40.10:FF:000305">
    <property type="entry name" value="neurotrimin isoform X2"/>
    <property type="match status" value="1"/>
</dbReference>
<comment type="caution">
    <text evidence="9">The sequence shown here is derived from an EMBL/GenBank/DDBJ whole genome shotgun (WGS) entry which is preliminary data.</text>
</comment>
<evidence type="ECO:0000256" key="4">
    <source>
        <dbReference type="ARBA" id="ARBA00023180"/>
    </source>
</evidence>
<protein>
    <recommendedName>
        <fullName evidence="8">Ig-like domain-containing protein</fullName>
    </recommendedName>
</protein>
<dbReference type="PROSITE" id="PS50835">
    <property type="entry name" value="IG_LIKE"/>
    <property type="match status" value="3"/>
</dbReference>
<dbReference type="InterPro" id="IPR036179">
    <property type="entry name" value="Ig-like_dom_sf"/>
</dbReference>
<comment type="similarity">
    <text evidence="6">Belongs to the immunoglobulin superfamily. IgLON family.</text>
</comment>
<name>A0A8T2ITL1_9PIPI</name>
<organism evidence="9 10">
    <name type="scientific">Hymenochirus boettgeri</name>
    <name type="common">Congo dwarf clawed frog</name>
    <dbReference type="NCBI Taxonomy" id="247094"/>
    <lineage>
        <taxon>Eukaryota</taxon>
        <taxon>Metazoa</taxon>
        <taxon>Chordata</taxon>
        <taxon>Craniata</taxon>
        <taxon>Vertebrata</taxon>
        <taxon>Euteleostomi</taxon>
        <taxon>Amphibia</taxon>
        <taxon>Batrachia</taxon>
        <taxon>Anura</taxon>
        <taxon>Pipoidea</taxon>
        <taxon>Pipidae</taxon>
        <taxon>Pipinae</taxon>
        <taxon>Hymenochirus</taxon>
    </lineage>
</organism>
<dbReference type="InterPro" id="IPR013783">
    <property type="entry name" value="Ig-like_fold"/>
</dbReference>
<keyword evidence="7" id="KW-0812">Transmembrane</keyword>
<proteinExistence type="inferred from homology"/>
<feature type="domain" description="Ig-like" evidence="8">
    <location>
        <begin position="80"/>
        <end position="160"/>
    </location>
</feature>
<evidence type="ECO:0000313" key="10">
    <source>
        <dbReference type="Proteomes" id="UP000812440"/>
    </source>
</evidence>
<dbReference type="PANTHER" id="PTHR42757:SF12">
    <property type="entry name" value="IGLON FAMILY MEMBER 5"/>
    <property type="match status" value="1"/>
</dbReference>
<accession>A0A8T2ITL1</accession>
<evidence type="ECO:0000259" key="8">
    <source>
        <dbReference type="PROSITE" id="PS50835"/>
    </source>
</evidence>
<feature type="non-terminal residue" evidence="9">
    <location>
        <position position="1"/>
    </location>
</feature>